<feature type="region of interest" description="Disordered" evidence="1">
    <location>
        <begin position="246"/>
        <end position="267"/>
    </location>
</feature>
<feature type="domain" description="Zinc knuckle CX2CX4HX4C" evidence="2">
    <location>
        <begin position="52"/>
        <end position="98"/>
    </location>
</feature>
<dbReference type="InterPro" id="IPR040256">
    <property type="entry name" value="At4g02000-like"/>
</dbReference>
<dbReference type="InterPro" id="IPR036875">
    <property type="entry name" value="Znf_CCHC_sf"/>
</dbReference>
<protein>
    <recommendedName>
        <fullName evidence="2">Zinc knuckle CX2CX4HX4C domain-containing protein</fullName>
    </recommendedName>
</protein>
<dbReference type="EMBL" id="SDMP01000008">
    <property type="protein sequence ID" value="RYR44569.1"/>
    <property type="molecule type" value="Genomic_DNA"/>
</dbReference>
<feature type="region of interest" description="Disordered" evidence="1">
    <location>
        <begin position="184"/>
        <end position="205"/>
    </location>
</feature>
<feature type="region of interest" description="Disordered" evidence="1">
    <location>
        <begin position="125"/>
        <end position="146"/>
    </location>
</feature>
<comment type="caution">
    <text evidence="3">The sequence shown here is derived from an EMBL/GenBank/DDBJ whole genome shotgun (WGS) entry which is preliminary data.</text>
</comment>
<proteinExistence type="predicted"/>
<gene>
    <name evidence="3" type="ORF">Ahy_A08g040886</name>
</gene>
<dbReference type="PANTHER" id="PTHR31286:SF178">
    <property type="entry name" value="DUF4283 DOMAIN-CONTAINING PROTEIN"/>
    <property type="match status" value="1"/>
</dbReference>
<organism evidence="3 4">
    <name type="scientific">Arachis hypogaea</name>
    <name type="common">Peanut</name>
    <dbReference type="NCBI Taxonomy" id="3818"/>
    <lineage>
        <taxon>Eukaryota</taxon>
        <taxon>Viridiplantae</taxon>
        <taxon>Streptophyta</taxon>
        <taxon>Embryophyta</taxon>
        <taxon>Tracheophyta</taxon>
        <taxon>Spermatophyta</taxon>
        <taxon>Magnoliopsida</taxon>
        <taxon>eudicotyledons</taxon>
        <taxon>Gunneridae</taxon>
        <taxon>Pentapetalae</taxon>
        <taxon>rosids</taxon>
        <taxon>fabids</taxon>
        <taxon>Fabales</taxon>
        <taxon>Fabaceae</taxon>
        <taxon>Papilionoideae</taxon>
        <taxon>50 kb inversion clade</taxon>
        <taxon>dalbergioids sensu lato</taxon>
        <taxon>Dalbergieae</taxon>
        <taxon>Pterocarpus clade</taxon>
        <taxon>Arachis</taxon>
    </lineage>
</organism>
<dbReference type="SUPFAM" id="SSF57756">
    <property type="entry name" value="Retrovirus zinc finger-like domains"/>
    <property type="match status" value="1"/>
</dbReference>
<dbReference type="GO" id="GO:0008270">
    <property type="term" value="F:zinc ion binding"/>
    <property type="evidence" value="ECO:0007669"/>
    <property type="project" value="InterPro"/>
</dbReference>
<dbReference type="InterPro" id="IPR025836">
    <property type="entry name" value="Zn_knuckle_CX2CX4HX4C"/>
</dbReference>
<evidence type="ECO:0000259" key="2">
    <source>
        <dbReference type="Pfam" id="PF14392"/>
    </source>
</evidence>
<feature type="compositionally biased region" description="Basic and acidic residues" evidence="1">
    <location>
        <begin position="130"/>
        <end position="146"/>
    </location>
</feature>
<evidence type="ECO:0000313" key="4">
    <source>
        <dbReference type="Proteomes" id="UP000289738"/>
    </source>
</evidence>
<dbReference type="Proteomes" id="UP000289738">
    <property type="component" value="Chromosome A08"/>
</dbReference>
<dbReference type="GO" id="GO:0003676">
    <property type="term" value="F:nucleic acid binding"/>
    <property type="evidence" value="ECO:0007669"/>
    <property type="project" value="InterPro"/>
</dbReference>
<evidence type="ECO:0000313" key="3">
    <source>
        <dbReference type="EMBL" id="RYR44569.1"/>
    </source>
</evidence>
<keyword evidence="4" id="KW-1185">Reference proteome</keyword>
<reference evidence="3 4" key="1">
    <citation type="submission" date="2019-01" db="EMBL/GenBank/DDBJ databases">
        <title>Sequencing of cultivated peanut Arachis hypogaea provides insights into genome evolution and oil improvement.</title>
        <authorList>
            <person name="Chen X."/>
        </authorList>
    </citation>
    <scope>NUCLEOTIDE SEQUENCE [LARGE SCALE GENOMIC DNA]</scope>
    <source>
        <strain evidence="4">cv. Fuhuasheng</strain>
        <tissue evidence="3">Leaves</tissue>
    </source>
</reference>
<sequence>MGTNSRASTSLVTMKTTEIIGKRLGVVMKTKNPRWNNIFRKTFLRVKVTLNVTKPLPTGFWLARDNFHDLWVDFKYEKIQDSYCLNCRILGHNKRECKNPMTTACWDPMKLRYAPGLGVNRAKAISARNTEQREDENRESTNDKQACEGERVKMETMKEKWAVESCKGNRAGRGFQRTLEPNLEQQKNCDRESQGSWEQINKESESLSFRRAISENKHSEFGERPAVFINRMTKGKDKVRVAEEDNWDARQHNDGDQDHAQAKENKEVEPFGMGTTKNELELAWLMVIEIEIGNLQVNEGEKDNNRCLTIREELNKLFGRKGSSVELSGKTKKKKNCYYNYQDHDSEDGKWEKRISKKWKRIVWQSLTRRITTSGLWSWLRT</sequence>
<accession>A0A445C0X8</accession>
<dbReference type="PANTHER" id="PTHR31286">
    <property type="entry name" value="GLYCINE-RICH CELL WALL STRUCTURAL PROTEIN 1.8-LIKE"/>
    <property type="match status" value="1"/>
</dbReference>
<name>A0A445C0X8_ARAHY</name>
<dbReference type="AlphaFoldDB" id="A0A445C0X8"/>
<dbReference type="Pfam" id="PF14392">
    <property type="entry name" value="zf-CCHC_4"/>
    <property type="match status" value="1"/>
</dbReference>
<evidence type="ECO:0000256" key="1">
    <source>
        <dbReference type="SAM" id="MobiDB-lite"/>
    </source>
</evidence>